<evidence type="ECO:0000313" key="3">
    <source>
        <dbReference type="EMBL" id="QSQ10141.1"/>
    </source>
</evidence>
<dbReference type="SUPFAM" id="SSF52540">
    <property type="entry name" value="P-loop containing nucleoside triphosphate hydrolases"/>
    <property type="match status" value="1"/>
</dbReference>
<dbReference type="InterPro" id="IPR027417">
    <property type="entry name" value="P-loop_NTPase"/>
</dbReference>
<proteinExistence type="predicted"/>
<feature type="compositionally biased region" description="Basic and acidic residues" evidence="1">
    <location>
        <begin position="1329"/>
        <end position="1338"/>
    </location>
</feature>
<evidence type="ECO:0000313" key="4">
    <source>
        <dbReference type="Proteomes" id="UP000662904"/>
    </source>
</evidence>
<reference evidence="3" key="1">
    <citation type="submission" date="2020-07" db="EMBL/GenBank/DDBJ databases">
        <title>Koleobacter methoxysyntrophicus gen. nov., sp. nov., a novel anaerobic bacterium isolated from deep subsurface oil field and proposal of Koleobacterales ord. nov. in the phylum Firmicutes.</title>
        <authorList>
            <person name="Sakamoto S."/>
            <person name="Tamaki H."/>
        </authorList>
    </citation>
    <scope>NUCLEOTIDE SEQUENCE</scope>
    <source>
        <strain evidence="3">NRmbB1</strain>
    </source>
</reference>
<dbReference type="InterPro" id="IPR003593">
    <property type="entry name" value="AAA+_ATPase"/>
</dbReference>
<dbReference type="Gene3D" id="3.40.50.300">
    <property type="entry name" value="P-loop containing nucleotide triphosphate hydrolases"/>
    <property type="match status" value="2"/>
</dbReference>
<accession>A0A8A0RP08</accession>
<dbReference type="RefSeq" id="WP_206707458.1">
    <property type="nucleotide sequence ID" value="NZ_CP059066.1"/>
</dbReference>
<evidence type="ECO:0000259" key="2">
    <source>
        <dbReference type="SMART" id="SM00382"/>
    </source>
</evidence>
<dbReference type="Pfam" id="PF01935">
    <property type="entry name" value="DUF87"/>
    <property type="match status" value="1"/>
</dbReference>
<protein>
    <recommendedName>
        <fullName evidence="2">AAA+ ATPase domain-containing protein</fullName>
    </recommendedName>
</protein>
<dbReference type="CDD" id="cd01127">
    <property type="entry name" value="TrwB_TraG_TraD_VirD4"/>
    <property type="match status" value="1"/>
</dbReference>
<sequence length="1736" mass="199484">MKYMADTIVKYIVDESQKSTGRILRFVLPSYPPELLFEIGRRVEEEITRIVNQRIQFEYGIAYQLGQKWLNGMQKERNIFDQIQERGWYNQTDNLTSLRHLVKGPDVNCLVVLLAGYEDINDQASLQDFFHLDQKSLWEICLKQSFESWVRQALQKYVNPDGNEDTIEKIAAIFKDLYQYGLTDPLEVSRYLESRDFSRALDARDVFKLILADLKPFGLPNMIGFEKFGKRTFANYIAAAQRFTSYSSFLDVDKKKKAKKKIGQFRERISETPEEEILGDFSDLEELLASLEEYIDTASSTARDKLVTADFIYIYDKILEFKLKSNRESKERIKKLKGQTLEVFLHALWLSLAEFKKLNGSSLALENIVQISLRSLEFRHQYGNEDKEKAQDFLQKLLGGIDEYLKQHLTLGDDKKEIKIESFLSPDNAGSNLHYTPARAAEPALVFEVTVDGEEGKSFQQKFAWSLGKNNQARFVVNLFNWVVDKYEKNIILPVFAFPYVNEMFMAKDDEDIIRILNIALEKNLCSIEDLFAAPRLDQNDLLRDQLYKLSDCYQEFLDEYSRVGLFAAMAKKYDPPVRREYSQLLEMYLSKSSETPLAPLLMKAFMLIPDKYIQNNNWQWKEFLNCGVVTPLHPALLEMIHHQHTYLCTSFCSYIRKGLAEVGTRGMAEKNWHRLVNLARIKWPLMGVLNENTRLDTSVRSFDYIHLVGNPEEGYSTISSRLLVKYEDSEDQDISDAGLFRETQEVKLIKHVLLDYCKLHPYANDGLSVGIYCGGTIQQIIGGIDAFLAEITKEKADDIYSLNLTIFSDSPDDTGVLHWINAWKERWQEAEGNSRRKHYAGSKVSVFYRVAPYGDWEQLEKLIQQTDLDLIFFNNFTRAKKSQFVPLGDNCRCGFEDYVKFPVLEKVSCAVTEGGKAKERELVLSNRRFKLGTLHAEVMARLHNHYQLDENVEHVVVSTSDFQPWERVIDVAHKNCVWVVCIDSIVDEKLLSKEDNKREIIGFGTGVGPHGEYNFTISTEQFYLSDIVKKISDQLAILLGNRDENVCSRLADSLIKEAFSISGLSVVKATGPSEYVRDFIAYALVRKLLPKEDEVFCDEIISLDAFLHWFDFGPNEMRPDLLRLQAKIEDGCFNIKAQIIECKLAQESEGYLEKALQQVEEGLKQLVLKFRPRVTTKPVGVDDEDKGGYPPDQRYWWMQLHRLITSRGEIRKAKYRETLQALESLSEGCYNIEWEAAAIAFWTDVAHGDLVPTPQWSFSINGQEINIYSVQCGKEFIQKAGFEGVKFNLFEGRSMLRYQHVRPESSSLTDNEQTDSKEIEKQVSTTCPKKEEDDKGKAGVSRVKPVEAGDGILNREIRIPERILLGSGTAGGRDVYWEFGHPDLPNRHLLIFGASGTGKTYTIQAVLAELSKCGTNSLIVDYTSGFTNKQLEPIIRERLQPKQHIIRKQPLAINPFRKQCDYIDDELLEDTPTQIAQRVSGVFAEVYKLGEQQKSVLYNAVQTGVEEVGNNFNLTMLLDKLEDIRARGGLSANPATTVINKIKPFVDMNPFGEEDLESWEKLFLDPCSKCHVLQLAGFMKDSARLITEFSLIDLYWYYRARGSKDNPRVIVLDEIQNLDHRLESPLGQFLTEGRKFGISLILATQTLSNLSKDERDRLFQASHKLFFKPADTEIKFFAQLLADATNDRQENWIQRLSALKRGECYSLGYAYNPGTDKLEVNKWFKIQIKPLEERF</sequence>
<dbReference type="PANTHER" id="PTHR30121">
    <property type="entry name" value="UNCHARACTERIZED PROTEIN YJGR-RELATED"/>
    <property type="match status" value="1"/>
</dbReference>
<dbReference type="Proteomes" id="UP000662904">
    <property type="component" value="Chromosome"/>
</dbReference>
<name>A0A8A0RP08_9FIRM</name>
<dbReference type="PANTHER" id="PTHR30121:SF6">
    <property type="entry name" value="SLR6007 PROTEIN"/>
    <property type="match status" value="1"/>
</dbReference>
<dbReference type="EMBL" id="CP059066">
    <property type="protein sequence ID" value="QSQ10141.1"/>
    <property type="molecule type" value="Genomic_DNA"/>
</dbReference>
<organism evidence="3 4">
    <name type="scientific">Koleobacter methoxysyntrophicus</name>
    <dbReference type="NCBI Taxonomy" id="2751313"/>
    <lineage>
        <taxon>Bacteria</taxon>
        <taxon>Bacillati</taxon>
        <taxon>Bacillota</taxon>
        <taxon>Clostridia</taxon>
        <taxon>Koleobacterales</taxon>
        <taxon>Koleobacteraceae</taxon>
        <taxon>Koleobacter</taxon>
    </lineage>
</organism>
<evidence type="ECO:0000256" key="1">
    <source>
        <dbReference type="SAM" id="MobiDB-lite"/>
    </source>
</evidence>
<gene>
    <name evidence="3" type="ORF">H0A61_02540</name>
</gene>
<dbReference type="InterPro" id="IPR051162">
    <property type="entry name" value="T4SS_component"/>
</dbReference>
<feature type="region of interest" description="Disordered" evidence="1">
    <location>
        <begin position="1302"/>
        <end position="1342"/>
    </location>
</feature>
<keyword evidence="4" id="KW-1185">Reference proteome</keyword>
<dbReference type="KEGG" id="kme:H0A61_02540"/>
<dbReference type="InterPro" id="IPR002789">
    <property type="entry name" value="HerA_central"/>
</dbReference>
<feature type="domain" description="AAA+ ATPase" evidence="2">
    <location>
        <begin position="1386"/>
        <end position="1672"/>
    </location>
</feature>
<dbReference type="SMART" id="SM00382">
    <property type="entry name" value="AAA"/>
    <property type="match status" value="1"/>
</dbReference>